<dbReference type="GO" id="GO:0051213">
    <property type="term" value="F:dioxygenase activity"/>
    <property type="evidence" value="ECO:0007669"/>
    <property type="project" value="UniProtKB-KW"/>
</dbReference>
<dbReference type="CDD" id="cd00207">
    <property type="entry name" value="fer2"/>
    <property type="match status" value="1"/>
</dbReference>
<dbReference type="InterPro" id="IPR012675">
    <property type="entry name" value="Beta-grasp_dom_sf"/>
</dbReference>
<dbReference type="InterPro" id="IPR001433">
    <property type="entry name" value="OxRdtase_FAD/NAD-bd"/>
</dbReference>
<organism evidence="3 4">
    <name type="scientific">Roseibium album</name>
    <dbReference type="NCBI Taxonomy" id="311410"/>
    <lineage>
        <taxon>Bacteria</taxon>
        <taxon>Pseudomonadati</taxon>
        <taxon>Pseudomonadota</taxon>
        <taxon>Alphaproteobacteria</taxon>
        <taxon>Hyphomicrobiales</taxon>
        <taxon>Stappiaceae</taxon>
        <taxon>Roseibium</taxon>
    </lineage>
</organism>
<name>A0A0M7A4P2_9HYPH</name>
<dbReference type="InterPro" id="IPR017927">
    <property type="entry name" value="FAD-bd_FR_type"/>
</dbReference>
<reference evidence="4" key="1">
    <citation type="submission" date="2015-07" db="EMBL/GenBank/DDBJ databases">
        <authorList>
            <person name="Rodrigo-Torres Lidia"/>
            <person name="Arahal R.David."/>
        </authorList>
    </citation>
    <scope>NUCLEOTIDE SEQUENCE [LARGE SCALE GENOMIC DNA]</scope>
    <source>
        <strain evidence="4">CECT 5096</strain>
    </source>
</reference>
<dbReference type="CDD" id="cd06194">
    <property type="entry name" value="FNR_N-term_Iron_sulfur_binding"/>
    <property type="match status" value="1"/>
</dbReference>
<dbReference type="SUPFAM" id="SSF63380">
    <property type="entry name" value="Riboflavin synthase domain-like"/>
    <property type="match status" value="1"/>
</dbReference>
<dbReference type="RefSeq" id="WP_055391528.1">
    <property type="nucleotide sequence ID" value="NZ_CXWA01000015.1"/>
</dbReference>
<evidence type="ECO:0000313" key="4">
    <source>
        <dbReference type="Proteomes" id="UP000049983"/>
    </source>
</evidence>
<evidence type="ECO:0000259" key="1">
    <source>
        <dbReference type="PROSITE" id="PS51085"/>
    </source>
</evidence>
<dbReference type="GO" id="GO:0051536">
    <property type="term" value="F:iron-sulfur cluster binding"/>
    <property type="evidence" value="ECO:0007669"/>
    <property type="project" value="InterPro"/>
</dbReference>
<dbReference type="AlphaFoldDB" id="A0A0M7A4P2"/>
<dbReference type="STRING" id="311410.LA5095_05897"/>
<dbReference type="PRINTS" id="PR00410">
    <property type="entry name" value="PHEHYDRXLASE"/>
</dbReference>
<proteinExistence type="predicted"/>
<dbReference type="PANTHER" id="PTHR47354">
    <property type="entry name" value="NADH OXIDOREDUCTASE HCR"/>
    <property type="match status" value="1"/>
</dbReference>
<dbReference type="InterPro" id="IPR039261">
    <property type="entry name" value="FNR_nucleotide-bd"/>
</dbReference>
<dbReference type="PROSITE" id="PS51384">
    <property type="entry name" value="FAD_FR"/>
    <property type="match status" value="1"/>
</dbReference>
<evidence type="ECO:0000313" key="3">
    <source>
        <dbReference type="EMBL" id="CTQ69396.1"/>
    </source>
</evidence>
<dbReference type="EMBL" id="CXWC01000006">
    <property type="protein sequence ID" value="CTQ69396.1"/>
    <property type="molecule type" value="Genomic_DNA"/>
</dbReference>
<keyword evidence="3" id="KW-0560">Oxidoreductase</keyword>
<dbReference type="InterPro" id="IPR008333">
    <property type="entry name" value="Cbr1-like_FAD-bd_dom"/>
</dbReference>
<dbReference type="GO" id="GO:0008860">
    <property type="term" value="F:ferredoxin-NAD+ reductase activity"/>
    <property type="evidence" value="ECO:0007669"/>
    <property type="project" value="UniProtKB-EC"/>
</dbReference>
<dbReference type="Proteomes" id="UP000049983">
    <property type="component" value="Unassembled WGS sequence"/>
</dbReference>
<gene>
    <name evidence="3" type="primary">ndoR</name>
    <name evidence="3" type="ORF">LA5096_02123</name>
</gene>
<dbReference type="Gene3D" id="2.40.30.10">
    <property type="entry name" value="Translation factors"/>
    <property type="match status" value="1"/>
</dbReference>
<dbReference type="EC" id="1.18.1.3" evidence="3"/>
<dbReference type="Pfam" id="PF00175">
    <property type="entry name" value="NAD_binding_1"/>
    <property type="match status" value="1"/>
</dbReference>
<keyword evidence="4" id="KW-1185">Reference proteome</keyword>
<feature type="domain" description="FAD-binding FR-type" evidence="2">
    <location>
        <begin position="87"/>
        <end position="188"/>
    </location>
</feature>
<dbReference type="Gene3D" id="3.40.50.80">
    <property type="entry name" value="Nucleotide-binding domain of ferredoxin-NADP reductase (FNR) module"/>
    <property type="match status" value="1"/>
</dbReference>
<dbReference type="Gene3D" id="3.10.20.30">
    <property type="match status" value="1"/>
</dbReference>
<dbReference type="Pfam" id="PF00970">
    <property type="entry name" value="FAD_binding_6"/>
    <property type="match status" value="1"/>
</dbReference>
<evidence type="ECO:0000259" key="2">
    <source>
        <dbReference type="PROSITE" id="PS51384"/>
    </source>
</evidence>
<dbReference type="PANTHER" id="PTHR47354:SF5">
    <property type="entry name" value="PROTEIN RFBI"/>
    <property type="match status" value="1"/>
</dbReference>
<dbReference type="InterPro" id="IPR001041">
    <property type="entry name" value="2Fe-2S_ferredoxin-type"/>
</dbReference>
<dbReference type="InterPro" id="IPR036010">
    <property type="entry name" value="2Fe-2S_ferredoxin-like_sf"/>
</dbReference>
<accession>A0A0M7A4P2</accession>
<dbReference type="OrthoDB" id="9806195at2"/>
<dbReference type="PROSITE" id="PS51085">
    <property type="entry name" value="2FE2S_FER_2"/>
    <property type="match status" value="1"/>
</dbReference>
<dbReference type="GeneID" id="97669517"/>
<sequence>MSKSTCTVTINGKKIKANVGDTLIDAGLGGRLVLPHDCCSGQCETCRVRVLDGQVDSLGTDEKNTVLGCLAVLEGDAEISYDPVPIVKTIKGTVESIQKIKDDYLEVRVRTVKPVTWLPGQYLRATFSGFPARDYSPTTPLNLDAEQDVIVFHIKVYPNSVVSSKLGSEIAKGHSVKLRGPFGNGFLRRQPEPIVLTSTGTGFAPIWAIAVAAILGQPERDIRLVVGARTKDGLYMRDAIRWLRNRGVSVTLTASDGDDETILTARPCELLGELTEDHVIYSAGAPSHVEATREVARQAGATFYADPFFVAEESSGLKMLASALLRKARTPFATAAAS</sequence>
<protein>
    <submittedName>
        <fullName evidence="3">Naphthalene 1,2-dioxygenase system ferredoxin--NAD(+) reductase component</fullName>
        <ecNumber evidence="3">1.18.1.3</ecNumber>
    </submittedName>
</protein>
<feature type="domain" description="2Fe-2S ferredoxin-type" evidence="1">
    <location>
        <begin position="4"/>
        <end position="85"/>
    </location>
</feature>
<dbReference type="InterPro" id="IPR050415">
    <property type="entry name" value="MRET"/>
</dbReference>
<dbReference type="SUPFAM" id="SSF54292">
    <property type="entry name" value="2Fe-2S ferredoxin-like"/>
    <property type="match status" value="1"/>
</dbReference>
<dbReference type="Pfam" id="PF00111">
    <property type="entry name" value="Fer2"/>
    <property type="match status" value="1"/>
</dbReference>
<dbReference type="SUPFAM" id="SSF52343">
    <property type="entry name" value="Ferredoxin reductase-like, C-terminal NADP-linked domain"/>
    <property type="match status" value="1"/>
</dbReference>
<dbReference type="InterPro" id="IPR017938">
    <property type="entry name" value="Riboflavin_synthase-like_b-brl"/>
</dbReference>
<keyword evidence="3" id="KW-0223">Dioxygenase</keyword>